<comment type="caution">
    <text evidence="2">The sequence shown here is derived from an EMBL/GenBank/DDBJ whole genome shotgun (WGS) entry which is preliminary data.</text>
</comment>
<sequence>MKKYIKFLLLFCFAAVIACGCSNNEEETETRTISITPYTFDEVEKSDEPCSDEDVAKIQEGINNWAGSFLITSSDVEDEDKEIIDEALYNSIVSDDEREKVQADREELYKDNSEVVVDSVETTVNSAYPATYEDTNMGYVECNVDIKGTKNEEAFERNYTMTLLVSYETNTVSVYEVGEISWE</sequence>
<evidence type="ECO:0000313" key="3">
    <source>
        <dbReference type="Proteomes" id="UP000322025"/>
    </source>
</evidence>
<protein>
    <recommendedName>
        <fullName evidence="4">Lipoprotein</fullName>
    </recommendedName>
</protein>
<organism evidence="2 3">
    <name type="scientific">Mediterraneibacter catenae</name>
    <dbReference type="NCBI Taxonomy" id="2594882"/>
    <lineage>
        <taxon>Bacteria</taxon>
        <taxon>Bacillati</taxon>
        <taxon>Bacillota</taxon>
        <taxon>Clostridia</taxon>
        <taxon>Lachnospirales</taxon>
        <taxon>Lachnospiraceae</taxon>
        <taxon>Mediterraneibacter</taxon>
    </lineage>
</organism>
<proteinExistence type="predicted"/>
<feature type="chain" id="PRO_5039693635" description="Lipoprotein" evidence="1">
    <location>
        <begin position="19"/>
        <end position="183"/>
    </location>
</feature>
<feature type="signal peptide" evidence="1">
    <location>
        <begin position="1"/>
        <end position="18"/>
    </location>
</feature>
<evidence type="ECO:0008006" key="4">
    <source>
        <dbReference type="Google" id="ProtNLM"/>
    </source>
</evidence>
<name>A0A5M9HT31_9FIRM</name>
<gene>
    <name evidence="2" type="ORF">FNY66_15210</name>
</gene>
<dbReference type="EMBL" id="VMSO01000045">
    <property type="protein sequence ID" value="KAA8500124.1"/>
    <property type="molecule type" value="Genomic_DNA"/>
</dbReference>
<accession>A0A5M9HT31</accession>
<dbReference type="RefSeq" id="WP_150311664.1">
    <property type="nucleotide sequence ID" value="NZ_VMSO01000045.1"/>
</dbReference>
<evidence type="ECO:0000313" key="2">
    <source>
        <dbReference type="EMBL" id="KAA8500124.1"/>
    </source>
</evidence>
<keyword evidence="3" id="KW-1185">Reference proteome</keyword>
<reference evidence="2" key="1">
    <citation type="submission" date="2019-07" db="EMBL/GenBank/DDBJ databases">
        <authorList>
            <person name="Wongkuna S."/>
            <person name="Scaria J."/>
        </authorList>
    </citation>
    <scope>NUCLEOTIDE SEQUENCE [LARGE SCALE GENOMIC DNA]</scope>
    <source>
        <strain evidence="2">SW178</strain>
    </source>
</reference>
<dbReference type="PROSITE" id="PS51257">
    <property type="entry name" value="PROKAR_LIPOPROTEIN"/>
    <property type="match status" value="1"/>
</dbReference>
<dbReference type="OrthoDB" id="2108059at2"/>
<evidence type="ECO:0000256" key="1">
    <source>
        <dbReference type="SAM" id="SignalP"/>
    </source>
</evidence>
<dbReference type="Proteomes" id="UP000322025">
    <property type="component" value="Unassembled WGS sequence"/>
</dbReference>
<dbReference type="AlphaFoldDB" id="A0A5M9HT31"/>
<keyword evidence="1" id="KW-0732">Signal</keyword>